<dbReference type="Pfam" id="PF15936">
    <property type="entry name" value="DUF4749"/>
    <property type="match status" value="1"/>
</dbReference>
<evidence type="ECO:0000259" key="1">
    <source>
        <dbReference type="SMART" id="SM00735"/>
    </source>
</evidence>
<dbReference type="AlphaFoldDB" id="A0A8S2Z1S0"/>
<accession>A0A8S2Z1S0</accession>
<evidence type="ECO:0000313" key="2">
    <source>
        <dbReference type="EMBL" id="CAF4601404.1"/>
    </source>
</evidence>
<sequence>RETWRPKAYRDNPQAPARNVGTAVYHAQYNSPIGLYSDDKVLEAFKSQAGSLIDDIKG</sequence>
<evidence type="ECO:0000313" key="5">
    <source>
        <dbReference type="EMBL" id="CAF4824528.1"/>
    </source>
</evidence>
<evidence type="ECO:0000313" key="3">
    <source>
        <dbReference type="EMBL" id="CAF4652505.1"/>
    </source>
</evidence>
<reference evidence="2" key="1">
    <citation type="submission" date="2021-02" db="EMBL/GenBank/DDBJ databases">
        <authorList>
            <person name="Nowell W R."/>
        </authorList>
    </citation>
    <scope>NUCLEOTIDE SEQUENCE</scope>
</reference>
<organism evidence="2 6">
    <name type="scientific">Rotaria magnacalcarata</name>
    <dbReference type="NCBI Taxonomy" id="392030"/>
    <lineage>
        <taxon>Eukaryota</taxon>
        <taxon>Metazoa</taxon>
        <taxon>Spiralia</taxon>
        <taxon>Gnathifera</taxon>
        <taxon>Rotifera</taxon>
        <taxon>Eurotatoria</taxon>
        <taxon>Bdelloidea</taxon>
        <taxon>Philodinida</taxon>
        <taxon>Philodinidae</taxon>
        <taxon>Rotaria</taxon>
    </lineage>
</organism>
<name>A0A8S2Z1S0_9BILA</name>
<dbReference type="EMBL" id="CAJOBH010145508">
    <property type="protein sequence ID" value="CAF4824528.1"/>
    <property type="molecule type" value="Genomic_DNA"/>
</dbReference>
<feature type="non-terminal residue" evidence="2">
    <location>
        <position position="58"/>
    </location>
</feature>
<dbReference type="EMBL" id="CAJOBI010136624">
    <property type="protein sequence ID" value="CAF4748631.1"/>
    <property type="molecule type" value="Genomic_DNA"/>
</dbReference>
<feature type="non-terminal residue" evidence="2">
    <location>
        <position position="1"/>
    </location>
</feature>
<dbReference type="InterPro" id="IPR006643">
    <property type="entry name" value="Zasp-like_motif"/>
</dbReference>
<dbReference type="InterPro" id="IPR031847">
    <property type="entry name" value="PDLI1-4/Zasp-like_mid"/>
</dbReference>
<comment type="caution">
    <text evidence="2">The sequence shown here is derived from an EMBL/GenBank/DDBJ whole genome shotgun (WGS) entry which is preliminary data.</text>
</comment>
<evidence type="ECO:0000313" key="6">
    <source>
        <dbReference type="Proteomes" id="UP000681967"/>
    </source>
</evidence>
<dbReference type="SMART" id="SM00735">
    <property type="entry name" value="ZM"/>
    <property type="match status" value="1"/>
</dbReference>
<evidence type="ECO:0000313" key="4">
    <source>
        <dbReference type="EMBL" id="CAF4748631.1"/>
    </source>
</evidence>
<dbReference type="Proteomes" id="UP000681720">
    <property type="component" value="Unassembled WGS sequence"/>
</dbReference>
<dbReference type="Proteomes" id="UP000676336">
    <property type="component" value="Unassembled WGS sequence"/>
</dbReference>
<protein>
    <recommendedName>
        <fullName evidence="1">Zasp-like motif domain-containing protein</fullName>
    </recommendedName>
</protein>
<dbReference type="EMBL" id="CAJOBJ010115741">
    <property type="protein sequence ID" value="CAF4652505.1"/>
    <property type="molecule type" value="Genomic_DNA"/>
</dbReference>
<dbReference type="EMBL" id="CAJOBH010098590">
    <property type="protein sequence ID" value="CAF4601404.1"/>
    <property type="molecule type" value="Genomic_DNA"/>
</dbReference>
<dbReference type="Proteomes" id="UP000681967">
    <property type="component" value="Unassembled WGS sequence"/>
</dbReference>
<proteinExistence type="predicted"/>
<feature type="domain" description="Zasp-like motif" evidence="1">
    <location>
        <begin position="23"/>
        <end position="48"/>
    </location>
</feature>
<gene>
    <name evidence="2" type="ORF">BYL167_LOCUS40147</name>
    <name evidence="5" type="ORF">BYL167_LOCUS49140</name>
    <name evidence="3" type="ORF">GIL414_LOCUS41120</name>
    <name evidence="4" type="ORF">SMN809_LOCUS45026</name>
</gene>